<feature type="compositionally biased region" description="Basic and acidic residues" evidence="1">
    <location>
        <begin position="35"/>
        <end position="46"/>
    </location>
</feature>
<evidence type="ECO:0000313" key="3">
    <source>
        <dbReference type="Proteomes" id="UP000242415"/>
    </source>
</evidence>
<protein>
    <submittedName>
        <fullName evidence="2">Uncharacterized protein</fullName>
    </submittedName>
</protein>
<keyword evidence="3" id="KW-1185">Reference proteome</keyword>
<evidence type="ECO:0000313" key="2">
    <source>
        <dbReference type="EMBL" id="SDY45280.1"/>
    </source>
</evidence>
<evidence type="ECO:0000256" key="1">
    <source>
        <dbReference type="SAM" id="MobiDB-lite"/>
    </source>
</evidence>
<reference evidence="3" key="1">
    <citation type="submission" date="2016-10" db="EMBL/GenBank/DDBJ databases">
        <authorList>
            <person name="Varghese N."/>
            <person name="Submissions S."/>
        </authorList>
    </citation>
    <scope>NUCLEOTIDE SEQUENCE [LARGE SCALE GENOMIC DNA]</scope>
    <source>
        <strain evidence="3">DSM 45245</strain>
    </source>
</reference>
<name>A0A1H3JZ96_9ACTN</name>
<gene>
    <name evidence="2" type="ORF">SAMN05444365_102308</name>
</gene>
<organism evidence="2 3">
    <name type="scientific">Micromonospora pattaloongensis</name>
    <dbReference type="NCBI Taxonomy" id="405436"/>
    <lineage>
        <taxon>Bacteria</taxon>
        <taxon>Bacillati</taxon>
        <taxon>Actinomycetota</taxon>
        <taxon>Actinomycetes</taxon>
        <taxon>Micromonosporales</taxon>
        <taxon>Micromonosporaceae</taxon>
        <taxon>Micromonospora</taxon>
    </lineage>
</organism>
<dbReference type="Proteomes" id="UP000242415">
    <property type="component" value="Unassembled WGS sequence"/>
</dbReference>
<dbReference type="AlphaFoldDB" id="A0A1H3JZ96"/>
<accession>A0A1H3JZ96</accession>
<dbReference type="RefSeq" id="WP_091553410.1">
    <property type="nucleotide sequence ID" value="NZ_FNPH01000002.1"/>
</dbReference>
<feature type="region of interest" description="Disordered" evidence="1">
    <location>
        <begin position="1"/>
        <end position="68"/>
    </location>
</feature>
<proteinExistence type="predicted"/>
<dbReference type="EMBL" id="FNPH01000002">
    <property type="protein sequence ID" value="SDY45280.1"/>
    <property type="molecule type" value="Genomic_DNA"/>
</dbReference>
<feature type="compositionally biased region" description="Basic and acidic residues" evidence="1">
    <location>
        <begin position="1"/>
        <end position="11"/>
    </location>
</feature>
<sequence>MPDRERAEPPQRKTTTSHGGAYPPQADEGPTKIPPIEETRGRETYEGRPPPRGRHAQALPDKARPPHE</sequence>